<dbReference type="InterPro" id="IPR050482">
    <property type="entry name" value="Sensor_HK_TwoCompSys"/>
</dbReference>
<dbReference type="InterPro" id="IPR036890">
    <property type="entry name" value="HATPase_C_sf"/>
</dbReference>
<evidence type="ECO:0000256" key="7">
    <source>
        <dbReference type="ARBA" id="ARBA00022840"/>
    </source>
</evidence>
<protein>
    <recommendedName>
        <fullName evidence="2">histidine kinase</fullName>
        <ecNumber evidence="2">2.7.13.3</ecNumber>
    </recommendedName>
</protein>
<evidence type="ECO:0000256" key="2">
    <source>
        <dbReference type="ARBA" id="ARBA00012438"/>
    </source>
</evidence>
<keyword evidence="3" id="KW-0597">Phosphoprotein</keyword>
<evidence type="ECO:0000256" key="1">
    <source>
        <dbReference type="ARBA" id="ARBA00000085"/>
    </source>
</evidence>
<dbReference type="Pfam" id="PF07730">
    <property type="entry name" value="HisKA_3"/>
    <property type="match status" value="1"/>
</dbReference>
<name>A0ABS5UWH1_9BIFI</name>
<dbReference type="Gene3D" id="3.30.565.10">
    <property type="entry name" value="Histidine kinase-like ATPase, C-terminal domain"/>
    <property type="match status" value="1"/>
</dbReference>
<dbReference type="Gene3D" id="1.20.5.1930">
    <property type="match status" value="2"/>
</dbReference>
<keyword evidence="4" id="KW-0808">Transferase</keyword>
<evidence type="ECO:0000256" key="8">
    <source>
        <dbReference type="ARBA" id="ARBA00023012"/>
    </source>
</evidence>
<dbReference type="PANTHER" id="PTHR24421:SF10">
    <property type="entry name" value="NITRATE_NITRITE SENSOR PROTEIN NARQ"/>
    <property type="match status" value="1"/>
</dbReference>
<evidence type="ECO:0000313" key="11">
    <source>
        <dbReference type="EMBL" id="MBT1175160.1"/>
    </source>
</evidence>
<keyword evidence="9" id="KW-0812">Transmembrane</keyword>
<keyword evidence="9" id="KW-0472">Membrane</keyword>
<comment type="catalytic activity">
    <reaction evidence="1">
        <text>ATP + protein L-histidine = ADP + protein N-phospho-L-histidine.</text>
        <dbReference type="EC" id="2.7.13.3"/>
    </reaction>
</comment>
<keyword evidence="8" id="KW-0902">Two-component regulatory system</keyword>
<feature type="transmembrane region" description="Helical" evidence="9">
    <location>
        <begin position="622"/>
        <end position="639"/>
    </location>
</feature>
<evidence type="ECO:0000256" key="9">
    <source>
        <dbReference type="SAM" id="Phobius"/>
    </source>
</evidence>
<dbReference type="Proteomes" id="UP000711736">
    <property type="component" value="Unassembled WGS sequence"/>
</dbReference>
<evidence type="ECO:0000256" key="6">
    <source>
        <dbReference type="ARBA" id="ARBA00022777"/>
    </source>
</evidence>
<feature type="transmembrane region" description="Helical" evidence="9">
    <location>
        <begin position="123"/>
        <end position="143"/>
    </location>
</feature>
<dbReference type="EC" id="2.7.13.3" evidence="2"/>
<feature type="transmembrane region" description="Helical" evidence="9">
    <location>
        <begin position="21"/>
        <end position="40"/>
    </location>
</feature>
<feature type="transmembrane region" description="Helical" evidence="9">
    <location>
        <begin position="81"/>
        <end position="111"/>
    </location>
</feature>
<dbReference type="SUPFAM" id="SSF55874">
    <property type="entry name" value="ATPase domain of HSP90 chaperone/DNA topoisomerase II/histidine kinase"/>
    <property type="match status" value="1"/>
</dbReference>
<keyword evidence="7" id="KW-0067">ATP-binding</keyword>
<dbReference type="InterPro" id="IPR055558">
    <property type="entry name" value="DUF7134"/>
</dbReference>
<feature type="transmembrane region" description="Helical" evidence="9">
    <location>
        <begin position="597"/>
        <end position="616"/>
    </location>
</feature>
<dbReference type="InterPro" id="IPR011712">
    <property type="entry name" value="Sig_transdc_His_kin_sub3_dim/P"/>
</dbReference>
<dbReference type="EMBL" id="JAFEJU010000004">
    <property type="protein sequence ID" value="MBT1175160.1"/>
    <property type="molecule type" value="Genomic_DNA"/>
</dbReference>
<organism evidence="11 12">
    <name type="scientific">Bifidobacterium colobi</name>
    <dbReference type="NCBI Taxonomy" id="2809026"/>
    <lineage>
        <taxon>Bacteria</taxon>
        <taxon>Bacillati</taxon>
        <taxon>Actinomycetota</taxon>
        <taxon>Actinomycetes</taxon>
        <taxon>Bifidobacteriales</taxon>
        <taxon>Bifidobacteriaceae</taxon>
        <taxon>Bifidobacterium</taxon>
    </lineage>
</organism>
<feature type="transmembrane region" description="Helical" evidence="9">
    <location>
        <begin position="195"/>
        <end position="214"/>
    </location>
</feature>
<comment type="caution">
    <text evidence="11">The sequence shown here is derived from an EMBL/GenBank/DDBJ whole genome shotgun (WGS) entry which is preliminary data.</text>
</comment>
<evidence type="ECO:0000259" key="10">
    <source>
        <dbReference type="SMART" id="SM00387"/>
    </source>
</evidence>
<evidence type="ECO:0000256" key="4">
    <source>
        <dbReference type="ARBA" id="ARBA00022679"/>
    </source>
</evidence>
<dbReference type="InterPro" id="IPR003594">
    <property type="entry name" value="HATPase_dom"/>
</dbReference>
<evidence type="ECO:0000256" key="5">
    <source>
        <dbReference type="ARBA" id="ARBA00022741"/>
    </source>
</evidence>
<dbReference type="CDD" id="cd16917">
    <property type="entry name" value="HATPase_UhpB-NarQ-NarX-like"/>
    <property type="match status" value="1"/>
</dbReference>
<dbReference type="Pfam" id="PF02518">
    <property type="entry name" value="HATPase_c"/>
    <property type="match status" value="1"/>
</dbReference>
<dbReference type="PANTHER" id="PTHR24421">
    <property type="entry name" value="NITRATE/NITRITE SENSOR PROTEIN NARX-RELATED"/>
    <property type="match status" value="1"/>
</dbReference>
<keyword evidence="9" id="KW-1133">Transmembrane helix</keyword>
<evidence type="ECO:0000256" key="3">
    <source>
        <dbReference type="ARBA" id="ARBA00022553"/>
    </source>
</evidence>
<feature type="transmembrane region" description="Helical" evidence="9">
    <location>
        <begin position="536"/>
        <end position="554"/>
    </location>
</feature>
<dbReference type="SMART" id="SM00387">
    <property type="entry name" value="HATPase_c"/>
    <property type="match status" value="1"/>
</dbReference>
<evidence type="ECO:0000313" key="12">
    <source>
        <dbReference type="Proteomes" id="UP000711736"/>
    </source>
</evidence>
<feature type="transmembrane region" description="Helical" evidence="9">
    <location>
        <begin position="646"/>
        <end position="666"/>
    </location>
</feature>
<dbReference type="Pfam" id="PF23539">
    <property type="entry name" value="DUF7134"/>
    <property type="match status" value="2"/>
</dbReference>
<dbReference type="GO" id="GO:0016301">
    <property type="term" value="F:kinase activity"/>
    <property type="evidence" value="ECO:0007669"/>
    <property type="project" value="UniProtKB-KW"/>
</dbReference>
<keyword evidence="12" id="KW-1185">Reference proteome</keyword>
<gene>
    <name evidence="11" type="ORF">JS530_06565</name>
</gene>
<reference evidence="11 12" key="1">
    <citation type="journal article" date="2021" name="Environ. Microbiol.">
        <title>Genetic insights into the dark matter of the mammalian gut microbiota through targeted genome reconstruction.</title>
        <authorList>
            <person name="Lugli G.A."/>
            <person name="Alessandri G."/>
            <person name="Milani C."/>
            <person name="Viappiani A."/>
            <person name="Fontana F."/>
            <person name="Tarracchini C."/>
            <person name="Mancabelli L."/>
            <person name="Argentini C."/>
            <person name="Ruiz L."/>
            <person name="Margolles A."/>
            <person name="van Sinderen D."/>
            <person name="Turroni F."/>
            <person name="Ventura M."/>
        </authorList>
    </citation>
    <scope>NUCLEOTIDE SEQUENCE [LARGE SCALE GENOMIC DNA]</scope>
    <source>
        <strain evidence="11 12">LC6</strain>
    </source>
</reference>
<keyword evidence="5" id="KW-0547">Nucleotide-binding</keyword>
<feature type="transmembrane region" description="Helical" evidence="9">
    <location>
        <begin position="686"/>
        <end position="713"/>
    </location>
</feature>
<accession>A0ABS5UWH1</accession>
<keyword evidence="6 11" id="KW-0418">Kinase</keyword>
<proteinExistence type="predicted"/>
<feature type="domain" description="Histidine kinase/HSP90-like ATPase" evidence="10">
    <location>
        <begin position="353"/>
        <end position="448"/>
    </location>
</feature>
<sequence>MGWIANVRMQLAKLGGKSYQTVLSDALLALVLLALGSLIATSTDPNTTPGLLFRSSSLANVLWSVPSIVPLTLRRTRPETAAWMFVGLTVTHLIVGPAIIYCDFLALIMLYSVLVYGDARHTVRFVVTALAMSLLGGVVWGVVFNIGPLFGSAAGFNIDLTSWLPTATSLPICPAAGISTPNAGSCGMKILEDTFIMATVIAICAVSIIIMALWQRARRATVTAMRERNAAIVARKAEETRIAALAERARIARDMHDVVAHTLSTIIVQADGGRYAGAHDIELARTTMGTIRHEAERAQHDMQRLFSVFGSQADHESAGGAIAYRNIPSLWRGSTNVSHTVTGSAQPERLSAQASEAVFRLVQEALTNARKHAGTGAHVRISEHWSDAALSVTIADDGLGAQAAQDGHRPGYGLIGMHERIEALGGTVSAGPLSGQGFAVSASIPLSPIRPAAQGHERDASAMPGGANLPFDSHTNHSEPIIVPIWTRIMDALKQTIRSWAARLPAVMHAQRFEQGEPSHRFNWIGRLAQWTERHYLLMDMLAALMLVALFNSSTYNDLRVLANDGIHWESPNRAFTTMLTIALLLPVAFRRRFPEASALAMAIMSLIQLLMPASIMPAHALAVNVFALVSVYSAVLYGREQAWRWVSIALVVDSWVLGITISAGWNGTSLWSVAAQLVLPGRYSANVWSVILGGLLPGGMVMMAGFACIAAARWTRSRGANALVLQQRAEALQAEQERQKTLAANLERERIGAAMQAEVLATLESVIVQADAGLDLLHSSPAPEASQIADAFASISKRGRTALAHMRELLAVLRKTGFSDESHTESSSHLLLHPAQPLNQQLASLHR</sequence>
<feature type="transmembrane region" description="Helical" evidence="9">
    <location>
        <begin position="574"/>
        <end position="590"/>
    </location>
</feature>